<feature type="non-terminal residue" evidence="1">
    <location>
        <position position="310"/>
    </location>
</feature>
<comment type="caution">
    <text evidence="1">The sequence shown here is derived from an EMBL/GenBank/DDBJ whole genome shotgun (WGS) entry which is preliminary data.</text>
</comment>
<reference evidence="1 2" key="1">
    <citation type="submission" date="2016-11" db="EMBL/GenBank/DDBJ databases">
        <authorList>
            <person name="Jaros S."/>
            <person name="Januszkiewicz K."/>
            <person name="Wedrychowicz H."/>
        </authorList>
    </citation>
    <scope>NUCLEOTIDE SEQUENCE [LARGE SCALE GENOMIC DNA]</scope>
    <source>
        <strain evidence="1 2">Con a/3</strain>
    </source>
</reference>
<dbReference type="EMBL" id="MQMF01000045">
    <property type="protein sequence ID" value="OOE05489.1"/>
    <property type="molecule type" value="Genomic_DNA"/>
</dbReference>
<evidence type="ECO:0000313" key="1">
    <source>
        <dbReference type="EMBL" id="OOE05489.1"/>
    </source>
</evidence>
<evidence type="ECO:0000313" key="2">
    <source>
        <dbReference type="Proteomes" id="UP000188597"/>
    </source>
</evidence>
<dbReference type="RefSeq" id="WP_139343245.1">
    <property type="nucleotide sequence ID" value="NZ_MQMF01000045.1"/>
</dbReference>
<proteinExistence type="predicted"/>
<dbReference type="AlphaFoldDB" id="A0A1V3FV38"/>
<gene>
    <name evidence="1" type="ORF">UN64_20025</name>
</gene>
<name>A0A1V3FV38_9BACL</name>
<sequence>MTTAHGVRALVGPVTSTISAVELWWDRVSITTMVSTKGVAVEIQAGWNADGTRRKAFERIRPLSNEQIANGFELKVWMRPDGVIVMDVDGSKSTHTALPEWPRETREEDMSDVRILAPAKGAPLGGVQVVGDPTEGSFGPWERTFILDADPDHMIWGMSALEKVSGLELLSEMAEAALDSTWVDEDGKLWYVSRTRMDARKSVRTLGLPDLQTAPAKIAPDSVHAEVEVTRRQPSLFQTRMNSRAWAQVWEGPKDTLEPGGKWEQIVRTPDDEDWFHVDGSFEDVVASSVANVNRGIGSWVGGTVLKETD</sequence>
<dbReference type="Proteomes" id="UP000188597">
    <property type="component" value="Unassembled WGS sequence"/>
</dbReference>
<accession>A0A1V3FV38</accession>
<protein>
    <submittedName>
        <fullName evidence="1">Uncharacterized protein</fullName>
    </submittedName>
</protein>
<organism evidence="1 2">
    <name type="scientific">Fictibacillus arsenicus</name>
    <dbReference type="NCBI Taxonomy" id="255247"/>
    <lineage>
        <taxon>Bacteria</taxon>
        <taxon>Bacillati</taxon>
        <taxon>Bacillota</taxon>
        <taxon>Bacilli</taxon>
        <taxon>Bacillales</taxon>
        <taxon>Fictibacillaceae</taxon>
        <taxon>Fictibacillus</taxon>
    </lineage>
</organism>
<dbReference type="OrthoDB" id="2426596at2"/>